<dbReference type="Proteomes" id="UP000651728">
    <property type="component" value="Unassembled WGS sequence"/>
</dbReference>
<gene>
    <name evidence="2" type="ORF">Mam01_13420</name>
</gene>
<accession>A0ABQ4F8R7</accession>
<proteinExistence type="predicted"/>
<evidence type="ECO:0000256" key="1">
    <source>
        <dbReference type="SAM" id="Phobius"/>
    </source>
</evidence>
<evidence type="ECO:0000313" key="2">
    <source>
        <dbReference type="EMBL" id="GIH31178.1"/>
    </source>
</evidence>
<comment type="caution">
    <text evidence="2">The sequence shown here is derived from an EMBL/GenBank/DDBJ whole genome shotgun (WGS) entry which is preliminary data.</text>
</comment>
<feature type="transmembrane region" description="Helical" evidence="1">
    <location>
        <begin position="53"/>
        <end position="74"/>
    </location>
</feature>
<evidence type="ECO:0000313" key="3">
    <source>
        <dbReference type="Proteomes" id="UP000651728"/>
    </source>
</evidence>
<feature type="transmembrane region" description="Helical" evidence="1">
    <location>
        <begin position="162"/>
        <end position="182"/>
    </location>
</feature>
<dbReference type="EMBL" id="BOOB01000009">
    <property type="protein sequence ID" value="GIH31178.1"/>
    <property type="molecule type" value="Genomic_DNA"/>
</dbReference>
<organism evidence="2 3">
    <name type="scientific">Microbispora amethystogenes</name>
    <dbReference type="NCBI Taxonomy" id="1427754"/>
    <lineage>
        <taxon>Bacteria</taxon>
        <taxon>Bacillati</taxon>
        <taxon>Actinomycetota</taxon>
        <taxon>Actinomycetes</taxon>
        <taxon>Streptosporangiales</taxon>
        <taxon>Streptosporangiaceae</taxon>
        <taxon>Microbispora</taxon>
    </lineage>
</organism>
<dbReference type="RefSeq" id="WP_204284515.1">
    <property type="nucleotide sequence ID" value="NZ_BAABEJ010000005.1"/>
</dbReference>
<reference evidence="2 3" key="1">
    <citation type="submission" date="2021-01" db="EMBL/GenBank/DDBJ databases">
        <title>Whole genome shotgun sequence of Microbispora amethystogenes NBRC 101907.</title>
        <authorList>
            <person name="Komaki H."/>
            <person name="Tamura T."/>
        </authorList>
    </citation>
    <scope>NUCLEOTIDE SEQUENCE [LARGE SCALE GENOMIC DNA]</scope>
    <source>
        <strain evidence="2 3">NBRC 101907</strain>
    </source>
</reference>
<keyword evidence="1" id="KW-0812">Transmembrane</keyword>
<keyword evidence="3" id="KW-1185">Reference proteome</keyword>
<keyword evidence="1" id="KW-1133">Transmembrane helix</keyword>
<feature type="transmembrane region" description="Helical" evidence="1">
    <location>
        <begin position="81"/>
        <end position="102"/>
    </location>
</feature>
<evidence type="ECO:0008006" key="4">
    <source>
        <dbReference type="Google" id="ProtNLM"/>
    </source>
</evidence>
<sequence>MLTNANSFRRVAAGASLVLAPLCLLLGMAADPSEPGVEDPLVYAHNPGAVGVSATLLHYAWILWVPGVIGLVHLVRGKGVVLAHIAGVIAVLGLINFSALMISDFFDIVAYQMLPPAQAEKLMQDAAQPAMIAAWQMPGLIGSFLGLVLVAVAYARAGRAGWWFPAGVLAGIVVWLFGASAWNLVLGLGGPVILLVVFGAVGVSMIRMRDEEWATTSA</sequence>
<feature type="transmembrane region" description="Helical" evidence="1">
    <location>
        <begin position="132"/>
        <end position="155"/>
    </location>
</feature>
<name>A0ABQ4F8R7_9ACTN</name>
<feature type="transmembrane region" description="Helical" evidence="1">
    <location>
        <begin position="188"/>
        <end position="206"/>
    </location>
</feature>
<keyword evidence="1" id="KW-0472">Membrane</keyword>
<protein>
    <recommendedName>
        <fullName evidence="4">DUF4386 family protein</fullName>
    </recommendedName>
</protein>